<keyword evidence="1" id="KW-0812">Transmembrane</keyword>
<proteinExistence type="predicted"/>
<dbReference type="EMBL" id="JAWQEG010002826">
    <property type="protein sequence ID" value="KAK3869501.1"/>
    <property type="molecule type" value="Genomic_DNA"/>
</dbReference>
<keyword evidence="2" id="KW-0732">Signal</keyword>
<evidence type="ECO:0000256" key="2">
    <source>
        <dbReference type="SAM" id="SignalP"/>
    </source>
</evidence>
<name>A0AAE1F8Z3_PETCI</name>
<organism evidence="4 5">
    <name type="scientific">Petrolisthes cinctipes</name>
    <name type="common">Flat porcelain crab</name>
    <dbReference type="NCBI Taxonomy" id="88211"/>
    <lineage>
        <taxon>Eukaryota</taxon>
        <taxon>Metazoa</taxon>
        <taxon>Ecdysozoa</taxon>
        <taxon>Arthropoda</taxon>
        <taxon>Crustacea</taxon>
        <taxon>Multicrustacea</taxon>
        <taxon>Malacostraca</taxon>
        <taxon>Eumalacostraca</taxon>
        <taxon>Eucarida</taxon>
        <taxon>Decapoda</taxon>
        <taxon>Pleocyemata</taxon>
        <taxon>Anomura</taxon>
        <taxon>Galatheoidea</taxon>
        <taxon>Porcellanidae</taxon>
        <taxon>Petrolisthes</taxon>
    </lineage>
</organism>
<dbReference type="AlphaFoldDB" id="A0AAE1F8Z3"/>
<reference evidence="4" key="1">
    <citation type="submission" date="2023-10" db="EMBL/GenBank/DDBJ databases">
        <title>Genome assemblies of two species of porcelain crab, Petrolisthes cinctipes and Petrolisthes manimaculis (Anomura: Porcellanidae).</title>
        <authorList>
            <person name="Angst P."/>
        </authorList>
    </citation>
    <scope>NUCLEOTIDE SEQUENCE</scope>
    <source>
        <strain evidence="4">PB745_01</strain>
        <tissue evidence="4">Gill</tissue>
    </source>
</reference>
<protein>
    <submittedName>
        <fullName evidence="4">Uncharacterized protein</fullName>
    </submittedName>
</protein>
<evidence type="ECO:0000313" key="5">
    <source>
        <dbReference type="Proteomes" id="UP001286313"/>
    </source>
</evidence>
<feature type="chain" id="PRO_5042442805" evidence="2">
    <location>
        <begin position="26"/>
        <end position="98"/>
    </location>
</feature>
<accession>A0AAE1F8Z3</accession>
<keyword evidence="1" id="KW-1133">Transmembrane helix</keyword>
<dbReference type="Proteomes" id="UP001286313">
    <property type="component" value="Unassembled WGS sequence"/>
</dbReference>
<feature type="signal peptide" evidence="2">
    <location>
        <begin position="1"/>
        <end position="25"/>
    </location>
</feature>
<evidence type="ECO:0000256" key="1">
    <source>
        <dbReference type="SAM" id="Phobius"/>
    </source>
</evidence>
<dbReference type="EMBL" id="JAWQEG010002826">
    <property type="protein sequence ID" value="KAK3869502.1"/>
    <property type="molecule type" value="Genomic_DNA"/>
</dbReference>
<keyword evidence="5" id="KW-1185">Reference proteome</keyword>
<feature type="transmembrane region" description="Helical" evidence="1">
    <location>
        <begin position="70"/>
        <end position="93"/>
    </location>
</feature>
<evidence type="ECO:0000313" key="3">
    <source>
        <dbReference type="EMBL" id="KAK3869501.1"/>
    </source>
</evidence>
<gene>
    <name evidence="3" type="ORF">Pcinc_025197</name>
    <name evidence="4" type="ORF">Pcinc_025198</name>
</gene>
<keyword evidence="1" id="KW-0472">Membrane</keyword>
<evidence type="ECO:0000313" key="4">
    <source>
        <dbReference type="EMBL" id="KAK3869502.1"/>
    </source>
</evidence>
<comment type="caution">
    <text evidence="4">The sequence shown here is derived from an EMBL/GenBank/DDBJ whole genome shotgun (WGS) entry which is preliminary data.</text>
</comment>
<sequence length="98" mass="10707">MQLESMIALCLRMLLLFCCVLQATPQPYSLSTVSHTPDMLVKDLPAITSDSTTKTDDDGIATLYGTDSNIVLALCILIMEFCVAFLTMIYSMAECGDN</sequence>